<dbReference type="Pfam" id="PF00126">
    <property type="entry name" value="HTH_1"/>
    <property type="match status" value="1"/>
</dbReference>
<dbReference type="OrthoDB" id="9775392at2"/>
<dbReference type="FunFam" id="1.10.10.10:FF:000001">
    <property type="entry name" value="LysR family transcriptional regulator"/>
    <property type="match status" value="1"/>
</dbReference>
<dbReference type="SUPFAM" id="SSF46785">
    <property type="entry name" value="Winged helix' DNA-binding domain"/>
    <property type="match status" value="1"/>
</dbReference>
<evidence type="ECO:0000256" key="2">
    <source>
        <dbReference type="ARBA" id="ARBA00023015"/>
    </source>
</evidence>
<dbReference type="InterPro" id="IPR036388">
    <property type="entry name" value="WH-like_DNA-bd_sf"/>
</dbReference>
<dbReference type="CDD" id="cd08411">
    <property type="entry name" value="PBP2_OxyR"/>
    <property type="match status" value="1"/>
</dbReference>
<dbReference type="KEGG" id="cber:B5D82_01195"/>
<dbReference type="Gene3D" id="1.10.10.10">
    <property type="entry name" value="Winged helix-like DNA-binding domain superfamily/Winged helix DNA-binding domain"/>
    <property type="match status" value="1"/>
</dbReference>
<keyword evidence="2" id="KW-0805">Transcription regulation</keyword>
<dbReference type="PRINTS" id="PR00039">
    <property type="entry name" value="HTHLYSR"/>
</dbReference>
<evidence type="ECO:0000256" key="4">
    <source>
        <dbReference type="ARBA" id="ARBA00023163"/>
    </source>
</evidence>
<gene>
    <name evidence="6" type="ORF">B5D82_01195</name>
</gene>
<dbReference type="PANTHER" id="PTHR30346">
    <property type="entry name" value="TRANSCRIPTIONAL DUAL REGULATOR HCAR-RELATED"/>
    <property type="match status" value="1"/>
</dbReference>
<dbReference type="PROSITE" id="PS50931">
    <property type="entry name" value="HTH_LYSR"/>
    <property type="match status" value="1"/>
</dbReference>
<dbReference type="InterPro" id="IPR036390">
    <property type="entry name" value="WH_DNA-bd_sf"/>
</dbReference>
<sequence>MYLPNLKHLRYLVALHQHQHFHKAAQACFVSQSTLSSAILKLEQQLGCQLIERDNKSFLFTSQGNEFVEKARKLLVDTNDLVNSARQQGQSDGGVFNIGCIPTIAPYLLTDLVPACQQALKNLRIYFREDTTDNLLHMLKNGELDVVILALPIAQRGFESLVVGKDHFFAAGDPKLMAKFSEKQDYQCLPEHSVFLLSNEHCLTKHALSACKLADTSRINPFSASSLATLVQMTAYHQGFTFLPEMAIKKGFSIAEGLTIEKLSGNVYREIALMRRSTSTETPIHQKLSAILINLLK</sequence>
<keyword evidence="7" id="KW-1185">Reference proteome</keyword>
<organism evidence="6 7">
    <name type="scientific">Cognaticolwellia beringensis</name>
    <dbReference type="NCBI Taxonomy" id="1967665"/>
    <lineage>
        <taxon>Bacteria</taxon>
        <taxon>Pseudomonadati</taxon>
        <taxon>Pseudomonadota</taxon>
        <taxon>Gammaproteobacteria</taxon>
        <taxon>Alteromonadales</taxon>
        <taxon>Colwelliaceae</taxon>
        <taxon>Cognaticolwellia</taxon>
    </lineage>
</organism>
<evidence type="ECO:0000256" key="3">
    <source>
        <dbReference type="ARBA" id="ARBA00023125"/>
    </source>
</evidence>
<protein>
    <recommendedName>
        <fullName evidence="5">HTH lysR-type domain-containing protein</fullName>
    </recommendedName>
</protein>
<dbReference type="Proteomes" id="UP000202259">
    <property type="component" value="Chromosome"/>
</dbReference>
<name>A0A222G3X0_9GAMM</name>
<dbReference type="EMBL" id="CP020465">
    <property type="protein sequence ID" value="ASP46509.1"/>
    <property type="molecule type" value="Genomic_DNA"/>
</dbReference>
<dbReference type="InterPro" id="IPR000847">
    <property type="entry name" value="LysR_HTH_N"/>
</dbReference>
<dbReference type="GO" id="GO:0003677">
    <property type="term" value="F:DNA binding"/>
    <property type="evidence" value="ECO:0007669"/>
    <property type="project" value="UniProtKB-KW"/>
</dbReference>
<evidence type="ECO:0000313" key="7">
    <source>
        <dbReference type="Proteomes" id="UP000202259"/>
    </source>
</evidence>
<dbReference type="Pfam" id="PF03466">
    <property type="entry name" value="LysR_substrate"/>
    <property type="match status" value="1"/>
</dbReference>
<dbReference type="GO" id="GO:0032993">
    <property type="term" value="C:protein-DNA complex"/>
    <property type="evidence" value="ECO:0007669"/>
    <property type="project" value="TreeGrafter"/>
</dbReference>
<dbReference type="RefSeq" id="WP_081148558.1">
    <property type="nucleotide sequence ID" value="NZ_CP020465.1"/>
</dbReference>
<dbReference type="GO" id="GO:0003700">
    <property type="term" value="F:DNA-binding transcription factor activity"/>
    <property type="evidence" value="ECO:0007669"/>
    <property type="project" value="InterPro"/>
</dbReference>
<evidence type="ECO:0000259" key="5">
    <source>
        <dbReference type="PROSITE" id="PS50931"/>
    </source>
</evidence>
<accession>A0A222G3X0</accession>
<dbReference type="PANTHER" id="PTHR30346:SF10">
    <property type="entry name" value="TRANSCRIPTIONAL REGULATOR OF OXIDATIVE STRESS OXYR"/>
    <property type="match status" value="1"/>
</dbReference>
<comment type="similarity">
    <text evidence="1">Belongs to the LysR transcriptional regulatory family.</text>
</comment>
<keyword evidence="3" id="KW-0238">DNA-binding</keyword>
<reference evidence="6 7" key="1">
    <citation type="submission" date="2017-08" db="EMBL/GenBank/DDBJ databases">
        <title>Complete genome of Colwellia sp. NB097-1, a psychrophile bacterium ioslated from Bering Sea.</title>
        <authorList>
            <person name="Chen X."/>
        </authorList>
    </citation>
    <scope>NUCLEOTIDE SEQUENCE [LARGE SCALE GENOMIC DNA]</scope>
    <source>
        <strain evidence="6 7">NB097-1</strain>
    </source>
</reference>
<dbReference type="AlphaFoldDB" id="A0A222G3X0"/>
<dbReference type="InterPro" id="IPR005119">
    <property type="entry name" value="LysR_subst-bd"/>
</dbReference>
<dbReference type="Gene3D" id="3.40.190.10">
    <property type="entry name" value="Periplasmic binding protein-like II"/>
    <property type="match status" value="2"/>
</dbReference>
<proteinExistence type="inferred from homology"/>
<evidence type="ECO:0000313" key="6">
    <source>
        <dbReference type="EMBL" id="ASP46509.1"/>
    </source>
</evidence>
<evidence type="ECO:0000256" key="1">
    <source>
        <dbReference type="ARBA" id="ARBA00009437"/>
    </source>
</evidence>
<dbReference type="SUPFAM" id="SSF53850">
    <property type="entry name" value="Periplasmic binding protein-like II"/>
    <property type="match status" value="1"/>
</dbReference>
<feature type="domain" description="HTH lysR-type" evidence="5">
    <location>
        <begin position="4"/>
        <end position="61"/>
    </location>
</feature>
<keyword evidence="4" id="KW-0804">Transcription</keyword>